<evidence type="ECO:0000313" key="1">
    <source>
        <dbReference type="EMBL" id="RYR19660.1"/>
    </source>
</evidence>
<dbReference type="AlphaFoldDB" id="A0A444ZZS1"/>
<dbReference type="InterPro" id="IPR003721">
    <property type="entry name" value="Pantoate_ligase"/>
</dbReference>
<dbReference type="GO" id="GO:0004592">
    <property type="term" value="F:pantoate-beta-alanine ligase activity"/>
    <property type="evidence" value="ECO:0007669"/>
    <property type="project" value="InterPro"/>
</dbReference>
<dbReference type="GO" id="GO:0015940">
    <property type="term" value="P:pantothenate biosynthetic process"/>
    <property type="evidence" value="ECO:0007669"/>
    <property type="project" value="InterPro"/>
</dbReference>
<dbReference type="Pfam" id="PF02569">
    <property type="entry name" value="Pantoate_ligase"/>
    <property type="match status" value="1"/>
</dbReference>
<keyword evidence="2" id="KW-1185">Reference proteome</keyword>
<comment type="caution">
    <text evidence="1">The sequence shown here is derived from an EMBL/GenBank/DDBJ whole genome shotgun (WGS) entry which is preliminary data.</text>
</comment>
<accession>A0A444ZZS1</accession>
<dbReference type="STRING" id="3818.A0A444ZZS1"/>
<gene>
    <name evidence="1" type="ORF">Ahy_B03g064530</name>
</gene>
<name>A0A444ZZS1_ARAHY</name>
<evidence type="ECO:0000313" key="2">
    <source>
        <dbReference type="Proteomes" id="UP000289738"/>
    </source>
</evidence>
<dbReference type="SUPFAM" id="SSF52374">
    <property type="entry name" value="Nucleotidylyl transferase"/>
    <property type="match status" value="1"/>
</dbReference>
<dbReference type="EMBL" id="SDMP01000013">
    <property type="protein sequence ID" value="RYR19660.1"/>
    <property type="molecule type" value="Genomic_DNA"/>
</dbReference>
<protein>
    <submittedName>
        <fullName evidence="1">Uncharacterized protein</fullName>
    </submittedName>
</protein>
<proteinExistence type="predicted"/>
<dbReference type="Proteomes" id="UP000289738">
    <property type="component" value="Chromosome B03"/>
</dbReference>
<sequence>MVKGHDFNIKIVGSEITHENDGLAMSLRNALSINKSLLKAKSVATDGQVHCEKLRNLVVQCITKAGGQIDYAEDNSNFIEKVVSSGSRDVHCYDSTLSLKQNHISRGITFSREVKMLWDLNWVKDGSGCCNSCFVLTEVAP</sequence>
<organism evidence="1 2">
    <name type="scientific">Arachis hypogaea</name>
    <name type="common">Peanut</name>
    <dbReference type="NCBI Taxonomy" id="3818"/>
    <lineage>
        <taxon>Eukaryota</taxon>
        <taxon>Viridiplantae</taxon>
        <taxon>Streptophyta</taxon>
        <taxon>Embryophyta</taxon>
        <taxon>Tracheophyta</taxon>
        <taxon>Spermatophyta</taxon>
        <taxon>Magnoliopsida</taxon>
        <taxon>eudicotyledons</taxon>
        <taxon>Gunneridae</taxon>
        <taxon>Pentapetalae</taxon>
        <taxon>rosids</taxon>
        <taxon>fabids</taxon>
        <taxon>Fabales</taxon>
        <taxon>Fabaceae</taxon>
        <taxon>Papilionoideae</taxon>
        <taxon>50 kb inversion clade</taxon>
        <taxon>dalbergioids sensu lato</taxon>
        <taxon>Dalbergieae</taxon>
        <taxon>Pterocarpus clade</taxon>
        <taxon>Arachis</taxon>
    </lineage>
</organism>
<reference evidence="1 2" key="1">
    <citation type="submission" date="2019-01" db="EMBL/GenBank/DDBJ databases">
        <title>Sequencing of cultivated peanut Arachis hypogaea provides insights into genome evolution and oil improvement.</title>
        <authorList>
            <person name="Chen X."/>
        </authorList>
    </citation>
    <scope>NUCLEOTIDE SEQUENCE [LARGE SCALE GENOMIC DNA]</scope>
    <source>
        <strain evidence="2">cv. Fuhuasheng</strain>
        <tissue evidence="1">Leaves</tissue>
    </source>
</reference>